<gene>
    <name evidence="1" type="ORF">CKF58_06335</name>
</gene>
<keyword evidence="2" id="KW-1185">Reference proteome</keyword>
<reference evidence="1 2" key="1">
    <citation type="submission" date="2017-08" db="EMBL/GenBank/DDBJ databases">
        <title>Reclassification of Bisgaard taxon 37 and 44.</title>
        <authorList>
            <person name="Christensen H."/>
        </authorList>
    </citation>
    <scope>NUCLEOTIDE SEQUENCE [LARGE SCALE GENOMIC DNA]</scope>
    <source>
        <strain evidence="1 2">111</strain>
    </source>
</reference>
<dbReference type="RefSeq" id="WP_119532094.1">
    <property type="nucleotide sequence ID" value="NZ_JBHSSP010000028.1"/>
</dbReference>
<evidence type="ECO:0000313" key="1">
    <source>
        <dbReference type="EMBL" id="RIY36000.1"/>
    </source>
</evidence>
<dbReference type="AlphaFoldDB" id="A0A3A1YFY7"/>
<dbReference type="EMBL" id="NRJG01000120">
    <property type="protein sequence ID" value="RIY36000.1"/>
    <property type="molecule type" value="Genomic_DNA"/>
</dbReference>
<dbReference type="Pfam" id="PF09956">
    <property type="entry name" value="Phage_cement_2"/>
    <property type="match status" value="1"/>
</dbReference>
<sequence length="124" mass="13763">MAHKILDGNTLVWKANRDVKNGELVVFDGAQCFAGVAETDARNGELVTINLTGVYEVQLDNVQGNASTIGAALYKDSSNYSFDRTQVDQTNHIIIGHLWEVPPANNPENRYKIRLGALISHYYK</sequence>
<dbReference type="OrthoDB" id="5365964at2"/>
<protein>
    <submittedName>
        <fullName evidence="1">Uncharacterized protein</fullName>
    </submittedName>
</protein>
<proteinExistence type="predicted"/>
<organism evidence="1 2">
    <name type="scientific">Psittacicella hinzii</name>
    <dbReference type="NCBI Taxonomy" id="2028575"/>
    <lineage>
        <taxon>Bacteria</taxon>
        <taxon>Pseudomonadati</taxon>
        <taxon>Pseudomonadota</taxon>
        <taxon>Gammaproteobacteria</taxon>
        <taxon>Pasteurellales</taxon>
        <taxon>Psittacicellaceae</taxon>
        <taxon>Psittacicella</taxon>
    </lineage>
</organism>
<accession>A0A3A1YFY7</accession>
<dbReference type="InterPro" id="IPR011231">
    <property type="entry name" value="Phage_VT1-Sakai_H0018"/>
</dbReference>
<comment type="caution">
    <text evidence="1">The sequence shown here is derived from an EMBL/GenBank/DDBJ whole genome shotgun (WGS) entry which is preliminary data.</text>
</comment>
<evidence type="ECO:0000313" key="2">
    <source>
        <dbReference type="Proteomes" id="UP000265916"/>
    </source>
</evidence>
<name>A0A3A1YFY7_9GAMM</name>
<dbReference type="Proteomes" id="UP000265916">
    <property type="component" value="Unassembled WGS sequence"/>
</dbReference>